<organism evidence="7 8">
    <name type="scientific">Streptomyces formicae</name>
    <dbReference type="NCBI Taxonomy" id="1616117"/>
    <lineage>
        <taxon>Bacteria</taxon>
        <taxon>Bacillati</taxon>
        <taxon>Actinomycetota</taxon>
        <taxon>Actinomycetes</taxon>
        <taxon>Kitasatosporales</taxon>
        <taxon>Streptomycetaceae</taxon>
        <taxon>Streptomyces</taxon>
    </lineage>
</organism>
<dbReference type="CDD" id="cd01004">
    <property type="entry name" value="PBP2_MidA_like"/>
    <property type="match status" value="1"/>
</dbReference>
<evidence type="ECO:0000256" key="5">
    <source>
        <dbReference type="SAM" id="Phobius"/>
    </source>
</evidence>
<keyword evidence="5" id="KW-0812">Transmembrane</keyword>
<dbReference type="EMBL" id="CP022685">
    <property type="protein sequence ID" value="ATL32281.1"/>
    <property type="molecule type" value="Genomic_DNA"/>
</dbReference>
<proteinExistence type="inferred from homology"/>
<keyword evidence="8" id="KW-1185">Reference proteome</keyword>
<feature type="domain" description="Solute-binding protein family 3/N-terminal" evidence="6">
    <location>
        <begin position="67"/>
        <end position="293"/>
    </location>
</feature>
<keyword evidence="5" id="KW-0472">Membrane</keyword>
<dbReference type="PANTHER" id="PTHR35936:SF17">
    <property type="entry name" value="ARGININE-BINDING EXTRACELLULAR PROTEIN ARTP"/>
    <property type="match status" value="1"/>
</dbReference>
<dbReference type="AlphaFoldDB" id="A0A291QKQ3"/>
<protein>
    <submittedName>
        <fullName evidence="7">Secreted protein</fullName>
    </submittedName>
</protein>
<comment type="similarity">
    <text evidence="2 4">Belongs to the bacterial solute-binding protein 3 family.</text>
</comment>
<evidence type="ECO:0000256" key="2">
    <source>
        <dbReference type="ARBA" id="ARBA00010333"/>
    </source>
</evidence>
<evidence type="ECO:0000256" key="3">
    <source>
        <dbReference type="ARBA" id="ARBA00022729"/>
    </source>
</evidence>
<dbReference type="Proteomes" id="UP000221011">
    <property type="component" value="Chromosome"/>
</dbReference>
<keyword evidence="5" id="KW-1133">Transmembrane helix</keyword>
<accession>A0A291QKQ3</accession>
<dbReference type="Pfam" id="PF00497">
    <property type="entry name" value="SBP_bac_3"/>
    <property type="match status" value="1"/>
</dbReference>
<evidence type="ECO:0000256" key="4">
    <source>
        <dbReference type="RuleBase" id="RU003744"/>
    </source>
</evidence>
<dbReference type="PANTHER" id="PTHR35936">
    <property type="entry name" value="MEMBRANE-BOUND LYTIC MUREIN TRANSGLYCOSYLASE F"/>
    <property type="match status" value="1"/>
</dbReference>
<dbReference type="GO" id="GO:0030313">
    <property type="term" value="C:cell envelope"/>
    <property type="evidence" value="ECO:0007669"/>
    <property type="project" value="UniProtKB-SubCell"/>
</dbReference>
<dbReference type="KEGG" id="sfk:KY5_7263c"/>
<sequence length="304" mass="32570">MTPSPISLRAKIAVVAACLVILATTTWLIADANEESHTNPKGVGIPRSVALDAEVRKVPERIIKRGAMIVGTDLRYAPMEFVRDGKATGLDIDIARALGEKMGVEVDFANEPFETLTIRLFTDDVDLVMSSMADTPQRQKQVDFVDYLSVGVSILTKRGNPHHLKSLDDLCGKTVTLSRGTTAHDVVDKLQKGSCKNGIDVVPQAGNAEALALVRAGRADAYLSDQPLASYNAKAVGGGQELEVVGQQADPHPWGIAVTKGSLELRDALVRALALIIVDGEYQRILTKWGSEQGAVKRPVINGG</sequence>
<gene>
    <name evidence="7" type="ORF">KY5_7263c</name>
</gene>
<dbReference type="Gene3D" id="3.40.190.10">
    <property type="entry name" value="Periplasmic binding protein-like II"/>
    <property type="match status" value="2"/>
</dbReference>
<dbReference type="InterPro" id="IPR018313">
    <property type="entry name" value="SBP_3_CS"/>
</dbReference>
<dbReference type="SUPFAM" id="SSF53850">
    <property type="entry name" value="Periplasmic binding protein-like II"/>
    <property type="match status" value="1"/>
</dbReference>
<evidence type="ECO:0000313" key="8">
    <source>
        <dbReference type="Proteomes" id="UP000221011"/>
    </source>
</evidence>
<dbReference type="InterPro" id="IPR001638">
    <property type="entry name" value="Solute-binding_3/MltF_N"/>
</dbReference>
<evidence type="ECO:0000256" key="1">
    <source>
        <dbReference type="ARBA" id="ARBA00004196"/>
    </source>
</evidence>
<name>A0A291QKQ3_9ACTN</name>
<comment type="subcellular location">
    <subcellularLocation>
        <location evidence="1">Cell envelope</location>
    </subcellularLocation>
</comment>
<evidence type="ECO:0000259" key="6">
    <source>
        <dbReference type="SMART" id="SM00062"/>
    </source>
</evidence>
<reference evidence="7 8" key="1">
    <citation type="submission" date="2017-08" db="EMBL/GenBank/DDBJ databases">
        <title>Complete Genome Sequence of Streptomyces formicae KY5, the formicamycin producer.</title>
        <authorList>
            <person name="Holmes N.A."/>
            <person name="Devine R."/>
            <person name="Qin Z."/>
            <person name="Seipke R.F."/>
            <person name="Wilkinson B."/>
            <person name="Hutchings M.I."/>
        </authorList>
    </citation>
    <scope>NUCLEOTIDE SEQUENCE [LARGE SCALE GENOMIC DNA]</scope>
    <source>
        <strain evidence="7 8">KY5</strain>
    </source>
</reference>
<dbReference type="PROSITE" id="PS01039">
    <property type="entry name" value="SBP_BACTERIAL_3"/>
    <property type="match status" value="1"/>
</dbReference>
<feature type="transmembrane region" description="Helical" evidence="5">
    <location>
        <begin position="12"/>
        <end position="30"/>
    </location>
</feature>
<dbReference type="SMART" id="SM00062">
    <property type="entry name" value="PBPb"/>
    <property type="match status" value="1"/>
</dbReference>
<keyword evidence="3" id="KW-0732">Signal</keyword>
<evidence type="ECO:0000313" key="7">
    <source>
        <dbReference type="EMBL" id="ATL32281.1"/>
    </source>
</evidence>